<protein>
    <submittedName>
        <fullName evidence="2">ParB/RepB/Spo0J family partition protein</fullName>
    </submittedName>
</protein>
<dbReference type="SMART" id="SM00470">
    <property type="entry name" value="ParB"/>
    <property type="match status" value="1"/>
</dbReference>
<dbReference type="SUPFAM" id="SSF110849">
    <property type="entry name" value="ParB/Sulfiredoxin"/>
    <property type="match status" value="1"/>
</dbReference>
<keyword evidence="3" id="KW-1185">Reference proteome</keyword>
<dbReference type="SUPFAM" id="SSF109709">
    <property type="entry name" value="KorB DNA-binding domain-like"/>
    <property type="match status" value="1"/>
</dbReference>
<reference evidence="2 3" key="1">
    <citation type="submission" date="2024-09" db="EMBL/GenBank/DDBJ databases">
        <authorList>
            <person name="Zhang Z.-H."/>
        </authorList>
    </citation>
    <scope>NUCLEOTIDE SEQUENCE [LARGE SCALE GENOMIC DNA]</scope>
    <source>
        <strain evidence="2 3">HHTR114</strain>
    </source>
</reference>
<dbReference type="PANTHER" id="PTHR33375">
    <property type="entry name" value="CHROMOSOME-PARTITIONING PROTEIN PARB-RELATED"/>
    <property type="match status" value="1"/>
</dbReference>
<name>A0ABW1KV28_9PROT</name>
<dbReference type="Gene3D" id="1.10.10.2830">
    <property type="match status" value="1"/>
</dbReference>
<comment type="caution">
    <text evidence="2">The sequence shown here is derived from an EMBL/GenBank/DDBJ whole genome shotgun (WGS) entry which is preliminary data.</text>
</comment>
<dbReference type="PANTHER" id="PTHR33375:SF7">
    <property type="entry name" value="CHROMOSOME 2-PARTITIONING PROTEIN PARB-RELATED"/>
    <property type="match status" value="1"/>
</dbReference>
<dbReference type="EMBL" id="JBHPON010000001">
    <property type="protein sequence ID" value="MFC6035374.1"/>
    <property type="molecule type" value="Genomic_DNA"/>
</dbReference>
<accession>A0ABW1KV28</accession>
<feature type="domain" description="ParB-like N-terminal" evidence="1">
    <location>
        <begin position="7"/>
        <end position="102"/>
    </location>
</feature>
<dbReference type="Gene3D" id="3.90.1530.30">
    <property type="match status" value="1"/>
</dbReference>
<evidence type="ECO:0000313" key="2">
    <source>
        <dbReference type="EMBL" id="MFC6035374.1"/>
    </source>
</evidence>
<dbReference type="RefSeq" id="WP_379879303.1">
    <property type="nucleotide sequence ID" value="NZ_JBHPON010000001.1"/>
</dbReference>
<evidence type="ECO:0000259" key="1">
    <source>
        <dbReference type="SMART" id="SM00470"/>
    </source>
</evidence>
<dbReference type="Proteomes" id="UP001596116">
    <property type="component" value="Unassembled WGS sequence"/>
</dbReference>
<gene>
    <name evidence="2" type="ORF">ACFMB1_07450</name>
</gene>
<proteinExistence type="predicted"/>
<sequence length="584" mass="64024">MSRYPLKYLPIDEMHVSKLNMRHGRKPPNTDDIYPSVLKSGVLKPLAVRREGEGWGVVAGRRRLFALRRKEKETGKRQEAPCVIMAPGDDAAAVEASIIENVGVEPPTEMQQYEAFARLAKKGRSVPEIADYFGVDERDVKRILALANLSEGVRKLYAAEEIDASTIRALTLATKARQEEWLRLYRDDETQAPMGRQCRAWVAGGAAITTDKALFDLAAYEGEIANDLFGDFGVFASADKFWEAQSRAISERIDAFRDKGWRDVTVLERGAFFHSWDYEKRSRAKGGRVFVEIRHDGTVTFHEGYVTSAEARKLKNGKAGEAEADAPQAVRPEMSSPIADYVALYRHAAARAELVAKPGVAMRLMIAHAVAGSALWQVRAHQPRARETTRESVEASAAAARFEERRVAVAELFSADGVSFEGVDQNGDDWRLCEVLAALLKMTDGQVMGVAAFVMGETLEAGSATVEAALHVTGAKLGAWWTPDEAFFELLRDKRAINAMVASLAGATTAKSVLTDTAKAQKAVIRDRLNLGGEDARERWLPAWMATPPRRLVDGAACPPADQWARIAGLFEASEAPAPAIEAA</sequence>
<dbReference type="InterPro" id="IPR003115">
    <property type="entry name" value="ParB_N"/>
</dbReference>
<dbReference type="InterPro" id="IPR036086">
    <property type="entry name" value="ParB/Sulfiredoxin_sf"/>
</dbReference>
<dbReference type="InterPro" id="IPR050336">
    <property type="entry name" value="Chromosome_partition/occlusion"/>
</dbReference>
<dbReference type="Pfam" id="PF02195">
    <property type="entry name" value="ParB_N"/>
    <property type="match status" value="1"/>
</dbReference>
<organism evidence="2 3">
    <name type="scientific">Hyphococcus aureus</name>
    <dbReference type="NCBI Taxonomy" id="2666033"/>
    <lineage>
        <taxon>Bacteria</taxon>
        <taxon>Pseudomonadati</taxon>
        <taxon>Pseudomonadota</taxon>
        <taxon>Alphaproteobacteria</taxon>
        <taxon>Parvularculales</taxon>
        <taxon>Parvularculaceae</taxon>
        <taxon>Hyphococcus</taxon>
    </lineage>
</organism>
<evidence type="ECO:0000313" key="3">
    <source>
        <dbReference type="Proteomes" id="UP001596116"/>
    </source>
</evidence>